<dbReference type="AlphaFoldDB" id="A0AA37DGH7"/>
<evidence type="ECO:0000256" key="2">
    <source>
        <dbReference type="SAM" id="SignalP"/>
    </source>
</evidence>
<organism evidence="3 4">
    <name type="scientific">Stomatobaculum longum</name>
    <dbReference type="NCBI Taxonomy" id="796942"/>
    <lineage>
        <taxon>Bacteria</taxon>
        <taxon>Bacillati</taxon>
        <taxon>Bacillota</taxon>
        <taxon>Clostridia</taxon>
        <taxon>Lachnospirales</taxon>
        <taxon>Lachnospiraceae</taxon>
        <taxon>Stomatobaculum</taxon>
    </lineage>
</organism>
<feature type="chain" id="PRO_5041358731" description="X-X-X-Leu-X-X-Gly heptad repeats protein" evidence="2">
    <location>
        <begin position="39"/>
        <end position="757"/>
    </location>
</feature>
<accession>A0AA37DGH7</accession>
<evidence type="ECO:0008006" key="5">
    <source>
        <dbReference type="Google" id="ProtNLM"/>
    </source>
</evidence>
<evidence type="ECO:0000313" key="4">
    <source>
        <dbReference type="Proteomes" id="UP000018466"/>
    </source>
</evidence>
<comment type="caution">
    <text evidence="3">The sequence shown here is derived from an EMBL/GenBank/DDBJ whole genome shotgun (WGS) entry which is preliminary data.</text>
</comment>
<feature type="coiled-coil region" evidence="1">
    <location>
        <begin position="355"/>
        <end position="389"/>
    </location>
</feature>
<keyword evidence="2" id="KW-0732">Signal</keyword>
<dbReference type="RefSeq" id="WP_009532590.1">
    <property type="nucleotide sequence ID" value="NZ_JH590862.1"/>
</dbReference>
<dbReference type="SUPFAM" id="SSF57997">
    <property type="entry name" value="Tropomyosin"/>
    <property type="match status" value="1"/>
</dbReference>
<dbReference type="EMBL" id="AGEL01000006">
    <property type="protein sequence ID" value="EHO17158.1"/>
    <property type="molecule type" value="Genomic_DNA"/>
</dbReference>
<dbReference type="Gene3D" id="1.10.287.1490">
    <property type="match status" value="1"/>
</dbReference>
<reference evidence="3 4" key="1">
    <citation type="submission" date="2011-10" db="EMBL/GenBank/DDBJ databases">
        <title>The Genome Sequence of Lachnospiraceae bacterium ACC2.</title>
        <authorList>
            <consortium name="The Broad Institute Genome Sequencing Platform"/>
            <person name="Earl A."/>
            <person name="Ward D."/>
            <person name="Feldgarden M."/>
            <person name="Gevers D."/>
            <person name="Sizova M."/>
            <person name="Hazen A."/>
            <person name="Epstein S."/>
            <person name="Young S.K."/>
            <person name="Zeng Q."/>
            <person name="Gargeya S."/>
            <person name="Fitzgerald M."/>
            <person name="Haas B."/>
            <person name="Abouelleil A."/>
            <person name="Alvarado L."/>
            <person name="Arachchi H.M."/>
            <person name="Berlin A."/>
            <person name="Brown A."/>
            <person name="Chapman S.B."/>
            <person name="Chen Z."/>
            <person name="Dunbar C."/>
            <person name="Freedman E."/>
            <person name="Gearin G."/>
            <person name="Goldberg J."/>
            <person name="Griggs A."/>
            <person name="Gujja S."/>
            <person name="Heiman D."/>
            <person name="Howarth C."/>
            <person name="Larson L."/>
            <person name="Lui A."/>
            <person name="MacDonald P.J.P."/>
            <person name="Montmayeur A."/>
            <person name="Murphy C."/>
            <person name="Neiman D."/>
            <person name="Pearson M."/>
            <person name="Priest M."/>
            <person name="Roberts A."/>
            <person name="Saif S."/>
            <person name="Shea T."/>
            <person name="Shenoy N."/>
            <person name="Sisk P."/>
            <person name="Stolte C."/>
            <person name="Sykes S."/>
            <person name="Wortman J."/>
            <person name="Nusbaum C."/>
            <person name="Birren B."/>
        </authorList>
    </citation>
    <scope>NUCLEOTIDE SEQUENCE [LARGE SCALE GENOMIC DNA]</scope>
    <source>
        <strain evidence="3 4">ACC2</strain>
    </source>
</reference>
<feature type="signal peptide" evidence="2">
    <location>
        <begin position="1"/>
        <end position="38"/>
    </location>
</feature>
<dbReference type="Proteomes" id="UP000018466">
    <property type="component" value="Unassembled WGS sequence"/>
</dbReference>
<keyword evidence="1" id="KW-0175">Coiled coil</keyword>
<dbReference type="GeneID" id="86940532"/>
<sequence>MNSNRTARRKPLRHSGRQFAALILGASLALNLPVAVQAEVTSGVHPTVDEAYYVTLDSYGNPTDAAVVKSYALNGATEIVDHGTYDSVENLTNGVKPEINGDTVRFPLGKSAPSHFYFEGKTRAPFETLPFQISIQYLLNGVPTDAAKLAGEKGVVEMHIRAVPNPASSEYQKNNWFLTAAAVFNQNDILSLTAPDAQIQTVGNLKTALFVWLPGESQEYVLSVGAEDFKFDGFTFLLGPVNASGRLGDLKKLQEDKQDIQKSWDSLNAAGDRLFDAAEGMQGKLNQAASGLDGLNQVRKNVQSRESEFYGNLDNFLGNMDNLGSALAPASGHLNAANQTVGELHENLSAVNESLLTLQQHLKESESTLSALQNNMESFQDASDDLDSDSRNIKNDLRTLRALSEAGKTGANQKISGTLQQMGALYQGYAQYMQAHGLQPVDAGGTGSNRIRVRATNLGTASNAGGIDYTADAELTPSPQYPQGSFQDFAVQKLASLGYDNDQIAYALALWNQRDTVQAAAAGANEVYGKVDALGNDLEALRLSSLYDALYGSSATGSLAAADVQKLSADIRRSIDALNRVYQTTDGYLPTLQATLGDAAALSDTVRADTESLTALLRTSRDIVKSNSAAFHRSADLSLDASASILRQSATALDSTDAMRQAADSIRDLVDQKWNENTGEKTRLFSLDAAAAPESLTSTENADVSSVSVMLRSAEIKTVAPDSHVKGATGQKKTGLFSRIRKMFADIWHGLTGWMHR</sequence>
<evidence type="ECO:0000256" key="1">
    <source>
        <dbReference type="SAM" id="Coils"/>
    </source>
</evidence>
<evidence type="ECO:0000313" key="3">
    <source>
        <dbReference type="EMBL" id="EHO17158.1"/>
    </source>
</evidence>
<name>A0AA37DGH7_9FIRM</name>
<proteinExistence type="predicted"/>
<keyword evidence="4" id="KW-1185">Reference proteome</keyword>
<gene>
    <name evidence="3" type="ORF">HMPREF9623_00757</name>
</gene>
<protein>
    <recommendedName>
        <fullName evidence="5">X-X-X-Leu-X-X-Gly heptad repeats protein</fullName>
    </recommendedName>
</protein>